<keyword evidence="1" id="KW-0472">Membrane</keyword>
<keyword evidence="1" id="KW-0812">Transmembrane</keyword>
<sequence>MTVTKDENYELCEEFPIYIKLEELIFSKVEEYGKFYEKCALIENDYSDTLDKCKDICVKFKYIATQFLKEIESGDSPVDNGFFFLNFWLNYQLKDNQKSTISAKHFYDNLKGKDPDFDRENKLINKIHVIEEKYFNKVVMLYNLYKNYNEVQAIINDITKFEKNCLSYSEQCIQMFEEANRSCSSDNINFCRALRTFKTKYEYMFQDTKYENCKLHKALTLTNYAEQEEDFYLLEDLYAGTGDQAINAHIRNIMIVIFTVISFFFLFLVLYKATPFGIYFRRQIRRVKEKWTNLEYVNDNKSILHNTEYQPLKENSDQLRIPYY</sequence>
<protein>
    <submittedName>
        <fullName evidence="2">PIR Superfamily Protein</fullName>
    </submittedName>
</protein>
<dbReference type="Proteomes" id="UP000078546">
    <property type="component" value="Unassembled WGS sequence"/>
</dbReference>
<evidence type="ECO:0000313" key="4">
    <source>
        <dbReference type="Proteomes" id="UP000078546"/>
    </source>
</evidence>
<accession>A0A1A8WKI6</accession>
<gene>
    <name evidence="3" type="ORF">POVCU1_078530</name>
    <name evidence="2" type="ORF">POVCU2_0069830</name>
</gene>
<proteinExistence type="predicted"/>
<dbReference type="Proteomes" id="UP000078560">
    <property type="component" value="Unassembled WGS sequence"/>
</dbReference>
<reference evidence="4 5" key="1">
    <citation type="submission" date="2016-05" db="EMBL/GenBank/DDBJ databases">
        <authorList>
            <person name="Naeem Raeece"/>
        </authorList>
    </citation>
    <scope>NUCLEOTIDE SEQUENCE [LARGE SCALE GENOMIC DNA]</scope>
</reference>
<reference evidence="2" key="2">
    <citation type="submission" date="2016-05" db="EMBL/GenBank/DDBJ databases">
        <authorList>
            <person name="Lavstsen T."/>
            <person name="Jespersen J.S."/>
        </authorList>
    </citation>
    <scope>NUCLEOTIDE SEQUENCE [LARGE SCALE GENOMIC DNA]</scope>
</reference>
<evidence type="ECO:0000256" key="1">
    <source>
        <dbReference type="SAM" id="Phobius"/>
    </source>
</evidence>
<evidence type="ECO:0000313" key="2">
    <source>
        <dbReference type="EMBL" id="SBS91764.1"/>
    </source>
</evidence>
<name>A0A1A8WKI6_PLAOA</name>
<dbReference type="AlphaFoldDB" id="A0A1A8WKI6"/>
<dbReference type="EMBL" id="FLQU01001173">
    <property type="protein sequence ID" value="SBS91764.1"/>
    <property type="molecule type" value="Genomic_DNA"/>
</dbReference>
<organism evidence="2 5">
    <name type="scientific">Plasmodium ovale curtisi</name>
    <dbReference type="NCBI Taxonomy" id="864141"/>
    <lineage>
        <taxon>Eukaryota</taxon>
        <taxon>Sar</taxon>
        <taxon>Alveolata</taxon>
        <taxon>Apicomplexa</taxon>
        <taxon>Aconoidasida</taxon>
        <taxon>Haemosporida</taxon>
        <taxon>Plasmodiidae</taxon>
        <taxon>Plasmodium</taxon>
        <taxon>Plasmodium (Plasmodium)</taxon>
    </lineage>
</organism>
<keyword evidence="1" id="KW-1133">Transmembrane helix</keyword>
<evidence type="ECO:0000313" key="3">
    <source>
        <dbReference type="EMBL" id="SBT02582.1"/>
    </source>
</evidence>
<dbReference type="EMBL" id="FLQV01003541">
    <property type="protein sequence ID" value="SBT02582.1"/>
    <property type="molecule type" value="Genomic_DNA"/>
</dbReference>
<evidence type="ECO:0000313" key="5">
    <source>
        <dbReference type="Proteomes" id="UP000078560"/>
    </source>
</evidence>
<feature type="transmembrane region" description="Helical" evidence="1">
    <location>
        <begin position="253"/>
        <end position="280"/>
    </location>
</feature>